<dbReference type="CDD" id="cd18808">
    <property type="entry name" value="SF1_C_Upf1"/>
    <property type="match status" value="1"/>
</dbReference>
<dbReference type="InterPro" id="IPR047187">
    <property type="entry name" value="SF1_C_Upf1"/>
</dbReference>
<dbReference type="Proteomes" id="UP000198625">
    <property type="component" value="Unassembled WGS sequence"/>
</dbReference>
<dbReference type="GO" id="GO:0016787">
    <property type="term" value="F:hydrolase activity"/>
    <property type="evidence" value="ECO:0007669"/>
    <property type="project" value="UniProtKB-KW"/>
</dbReference>
<dbReference type="GO" id="GO:0005524">
    <property type="term" value="F:ATP binding"/>
    <property type="evidence" value="ECO:0007669"/>
    <property type="project" value="UniProtKB-KW"/>
</dbReference>
<dbReference type="Pfam" id="PF13087">
    <property type="entry name" value="AAA_12"/>
    <property type="match status" value="1"/>
</dbReference>
<reference evidence="9 10" key="1">
    <citation type="submission" date="2016-10" db="EMBL/GenBank/DDBJ databases">
        <authorList>
            <person name="de Groot N.N."/>
        </authorList>
    </citation>
    <scope>NUCLEOTIDE SEQUENCE [LARGE SCALE GENOMIC DNA]</scope>
    <source>
        <strain evidence="9 10">DSM 21650</strain>
    </source>
</reference>
<dbReference type="RefSeq" id="WP_176967832.1">
    <property type="nucleotide sequence ID" value="NZ_FNQE01000003.1"/>
</dbReference>
<evidence type="ECO:0000313" key="9">
    <source>
        <dbReference type="EMBL" id="SDY63473.1"/>
    </source>
</evidence>
<evidence type="ECO:0000259" key="6">
    <source>
        <dbReference type="Pfam" id="PF13086"/>
    </source>
</evidence>
<dbReference type="FunFam" id="3.40.960.10:FF:000002">
    <property type="entry name" value="DNA helicase related protein"/>
    <property type="match status" value="1"/>
</dbReference>
<evidence type="ECO:0000256" key="5">
    <source>
        <dbReference type="ARBA" id="ARBA00022840"/>
    </source>
</evidence>
<name>A0A1H3LGD5_9FIRM</name>
<keyword evidence="5" id="KW-0067">ATP-binding</keyword>
<feature type="domain" description="DNA2/NAM7 helicase helicase" evidence="6">
    <location>
        <begin position="367"/>
        <end position="487"/>
    </location>
</feature>
<dbReference type="GO" id="GO:0004386">
    <property type="term" value="F:helicase activity"/>
    <property type="evidence" value="ECO:0007669"/>
    <property type="project" value="UniProtKB-KW"/>
</dbReference>
<dbReference type="InterPro" id="IPR049468">
    <property type="entry name" value="Restrct_endonuc-II-like_dom"/>
</dbReference>
<evidence type="ECO:0000313" key="10">
    <source>
        <dbReference type="Proteomes" id="UP000198625"/>
    </source>
</evidence>
<dbReference type="Gene3D" id="3.40.50.300">
    <property type="entry name" value="P-loop containing nucleotide triphosphate hydrolases"/>
    <property type="match status" value="3"/>
</dbReference>
<keyword evidence="4" id="KW-0347">Helicase</keyword>
<keyword evidence="2" id="KW-0547">Nucleotide-binding</keyword>
<dbReference type="PANTHER" id="PTHR43788:SF8">
    <property type="entry name" value="DNA-BINDING PROTEIN SMUBP-2"/>
    <property type="match status" value="1"/>
</dbReference>
<evidence type="ECO:0000256" key="3">
    <source>
        <dbReference type="ARBA" id="ARBA00022801"/>
    </source>
</evidence>
<organism evidence="9 10">
    <name type="scientific">Proteiniborus ethanoligenes</name>
    <dbReference type="NCBI Taxonomy" id="415015"/>
    <lineage>
        <taxon>Bacteria</taxon>
        <taxon>Bacillati</taxon>
        <taxon>Bacillota</taxon>
        <taxon>Clostridia</taxon>
        <taxon>Eubacteriales</taxon>
        <taxon>Proteiniborus</taxon>
    </lineage>
</organism>
<dbReference type="Pfam" id="PF18741">
    <property type="entry name" value="MTES_1575"/>
    <property type="match status" value="1"/>
</dbReference>
<evidence type="ECO:0000256" key="2">
    <source>
        <dbReference type="ARBA" id="ARBA00022741"/>
    </source>
</evidence>
<evidence type="ECO:0000256" key="1">
    <source>
        <dbReference type="ARBA" id="ARBA00007913"/>
    </source>
</evidence>
<dbReference type="SUPFAM" id="SSF52540">
    <property type="entry name" value="P-loop containing nucleoside triphosphate hydrolases"/>
    <property type="match status" value="1"/>
</dbReference>
<evidence type="ECO:0008006" key="11">
    <source>
        <dbReference type="Google" id="ProtNLM"/>
    </source>
</evidence>
<sequence>MNNTEKAISLFKYIKELYAQRIQVITDVRKQQWCKFVYEIPVDEENIVFNYFDRTDEVNDEGTESAIILQVRKPEFEQCPSMPSSLSKWIESNWNDFTHSVTPIQKLMKYDKGEEIVVLFTDDEERVRAYREWGKKRDSWVIRQRKIAKTRDFFNELYYSYIDLERDSETIEFMVGQGILDCEVSTSIHTYHPLLLKRVALNFDSQNNILTISDTNTNSEIYTMLLQEIDYINHSSVKRLKEELSENFYHPLDRNDTPDYLKSFAHRLHSDSKYEENFNTTVNIFDKVTIYNNPVFFIRKRTGGVLKALEEIIEQISETGELSGPLLNLIGENVSQLDEGMEQLDFSQSLAAISGEDKDILLSKEANKEQLEIAKRIENYNAVLVQGPPGTGKTHTIANLMGHFLAQGKNILVTSHTKKALSVVKEKVVPELQNLCVAVLDDNNKDMERSVDGITEYISSHTSLQLSENTTKLKQKRERILEDLADVRKRLYSIKYKEYETVILGGKGYSVAEAARFVHDNQDSLSYLPGKVSLYKPLPVSISDLELLYQTNNKISIKEETELNYNLPNPKDLLSPSEFLDLIEEKKNHIKSLQDINQKLDGYIEIDLNHFTANIEGRPLCVSFDITKADELRSVLKSGVSEQFVDWQLNAILAGKKGGGFKNVWNSLVDSIQETYQFSSYIAPIIIGKRLDASEENISEKSIGVLKEIKAHFDAGKKINGLSLFMHKEWKALISNLKINGHEINTSEECKIIIYIIILKLKRKAIKELWTELIEKHNGIAFTEFGDEPEQSCISFVTQIEYYLNWYNETYVKLKTMFIDCGFCQSCINDSTQYTYPIQEVEYLINLMYQIVPQYLKLAEIIYVNIPRIETAFIENYKKVGLNSSQSVVCKNILFAIKSENVDAYRDHYETLDALYTKYYYQSERRRILKSIAERAPEWAKLIENRIGIHGESLVPENIVDAWKWKQFAGIIDEITAQPFEELQHKSVYLNSELKKATAKLAENLAWYYLLSRIEVDISQKQALQGWKLTTKKIGKGTGKTAPKLKREAQKLMTKCQSAVPAWIMPINKALENLDPTKNKFDIVIIDEASQSDISALAIMYLAKKIIIVGDDEQVSPSAVGVDVDKMSNLADMYIKGVIPNAHLYDMKSSLYDIAKTTFPTLMLKEHFRCVPSIIGYSNRLSYDYKIRPLRDDSNVPIKPATVAYRVDGQRDRRKCNDIEAKNIVALMLSCMKQPEYEGMTFGAISLLGDEQAKDINDLAIEKISPQDYEKRKILCGNASHFQGDERDVIFISLVDSNEGEGPLRLTGEGIGKSTKQRYNVAVSRAKNQLWIVHSLDVNNDLKSGDMRKELIEYVTNPSDFDQQESEIKAKADSPFEISVANYLVKNGYHIIQQWPVGSYRIDMVAVCGDKKIAIECDGELYHSGDDKVRADMERQAILERLGWKFIRIRGSEYYRNPNETMNRVISELTDFEIEPEQNIQINSAQDTELKQRVVATAERIMDEWEFSNKDVE</sequence>
<protein>
    <recommendedName>
        <fullName evidence="11">AAA domain-containing protein</fullName>
    </recommendedName>
</protein>
<dbReference type="InterPro" id="IPR041679">
    <property type="entry name" value="DNA2/NAM7-like_C"/>
</dbReference>
<dbReference type="Pfam" id="PF13086">
    <property type="entry name" value="AAA_11"/>
    <property type="match status" value="2"/>
</dbReference>
<dbReference type="InterPro" id="IPR027417">
    <property type="entry name" value="P-loop_NTPase"/>
</dbReference>
<keyword evidence="3" id="KW-0378">Hydrolase</keyword>
<dbReference type="PANTHER" id="PTHR43788">
    <property type="entry name" value="DNA2/NAM7 HELICASE FAMILY MEMBER"/>
    <property type="match status" value="1"/>
</dbReference>
<evidence type="ECO:0000259" key="7">
    <source>
        <dbReference type="Pfam" id="PF13087"/>
    </source>
</evidence>
<dbReference type="InterPro" id="IPR041677">
    <property type="entry name" value="DNA2/NAM7_AAA_11"/>
</dbReference>
<comment type="similarity">
    <text evidence="1">Belongs to the DNA2/NAM7 helicase family.</text>
</comment>
<evidence type="ECO:0000259" key="8">
    <source>
        <dbReference type="Pfam" id="PF18741"/>
    </source>
</evidence>
<dbReference type="InterPro" id="IPR050534">
    <property type="entry name" value="Coronavir_polyprotein_1ab"/>
</dbReference>
<keyword evidence="10" id="KW-1185">Reference proteome</keyword>
<evidence type="ECO:0000256" key="4">
    <source>
        <dbReference type="ARBA" id="ARBA00022806"/>
    </source>
</evidence>
<feature type="domain" description="Restriction endonuclease type II-like" evidence="8">
    <location>
        <begin position="1376"/>
        <end position="1469"/>
    </location>
</feature>
<accession>A0A1H3LGD5</accession>
<feature type="domain" description="DNA2/NAM7 helicase-like C-terminal" evidence="7">
    <location>
        <begin position="1159"/>
        <end position="1333"/>
    </location>
</feature>
<dbReference type="STRING" id="415015.SAMN05660462_00533"/>
<proteinExistence type="inferred from homology"/>
<feature type="domain" description="DNA2/NAM7 helicase helicase" evidence="6">
    <location>
        <begin position="1069"/>
        <end position="1117"/>
    </location>
</feature>
<dbReference type="Gene3D" id="3.40.960.10">
    <property type="entry name" value="VSR Endonuclease"/>
    <property type="match status" value="1"/>
</dbReference>
<gene>
    <name evidence="9" type="ORF">SAMN05660462_00533</name>
</gene>
<dbReference type="EMBL" id="FNQE01000003">
    <property type="protein sequence ID" value="SDY63473.1"/>
    <property type="molecule type" value="Genomic_DNA"/>
</dbReference>